<sequence length="215" mass="24826">MEIWYNITVISGLSCLVPAVAGWWRLQKIRPVFYPFIVVLTANYCAELLSFILVKTGRDNTGWYNCYALIYLLLILLQLYKWSPARSVSVMLRFSGLLLCLLWLFTCLFAGGLAANFTLFLLFRDSSIAAFCFLLLYQRIPACTFSIYKDAVVLICCGWLFLFVYDGIMQLLFLWGQWLENPSLPYLQPFYSIVNFLVLLIHLIAVIWIPPKTPL</sequence>
<reference evidence="3" key="1">
    <citation type="submission" date="2016-10" db="EMBL/GenBank/DDBJ databases">
        <authorList>
            <person name="Varghese N."/>
            <person name="Submissions S."/>
        </authorList>
    </citation>
    <scope>NUCLEOTIDE SEQUENCE [LARGE SCALE GENOMIC DNA]</scope>
    <source>
        <strain evidence="3">DSM 25811 / CCM 8410 / LMG 26954 / E90</strain>
    </source>
</reference>
<feature type="transmembrane region" description="Helical" evidence="1">
    <location>
        <begin position="190"/>
        <end position="209"/>
    </location>
</feature>
<feature type="transmembrane region" description="Helical" evidence="1">
    <location>
        <begin position="6"/>
        <end position="26"/>
    </location>
</feature>
<gene>
    <name evidence="2" type="ORF">SAMN04487894_10432</name>
</gene>
<organism evidence="2 3">
    <name type="scientific">Niabella drilacis (strain DSM 25811 / CCM 8410 / CCUG 62505 / LMG 26954 / E90)</name>
    <dbReference type="NCBI Taxonomy" id="1285928"/>
    <lineage>
        <taxon>Bacteria</taxon>
        <taxon>Pseudomonadati</taxon>
        <taxon>Bacteroidota</taxon>
        <taxon>Chitinophagia</taxon>
        <taxon>Chitinophagales</taxon>
        <taxon>Chitinophagaceae</taxon>
        <taxon>Niabella</taxon>
    </lineage>
</organism>
<evidence type="ECO:0000313" key="2">
    <source>
        <dbReference type="EMBL" id="SDC79323.1"/>
    </source>
</evidence>
<evidence type="ECO:0000256" key="1">
    <source>
        <dbReference type="SAM" id="Phobius"/>
    </source>
</evidence>
<proteinExistence type="predicted"/>
<dbReference type="STRING" id="1285928.SAMN04487894_10432"/>
<protein>
    <recommendedName>
        <fullName evidence="4">YhhN-like protein</fullName>
    </recommendedName>
</protein>
<feature type="transmembrane region" description="Helical" evidence="1">
    <location>
        <begin position="33"/>
        <end position="56"/>
    </location>
</feature>
<feature type="transmembrane region" description="Helical" evidence="1">
    <location>
        <begin position="152"/>
        <end position="178"/>
    </location>
</feature>
<feature type="transmembrane region" description="Helical" evidence="1">
    <location>
        <begin position="92"/>
        <end position="115"/>
    </location>
</feature>
<accession>A0A1G6PGN4</accession>
<evidence type="ECO:0000313" key="3">
    <source>
        <dbReference type="Proteomes" id="UP000198757"/>
    </source>
</evidence>
<keyword evidence="1" id="KW-1133">Transmembrane helix</keyword>
<keyword evidence="1" id="KW-0472">Membrane</keyword>
<dbReference type="AlphaFoldDB" id="A0A1G6PGN4"/>
<keyword evidence="1" id="KW-0812">Transmembrane</keyword>
<keyword evidence="3" id="KW-1185">Reference proteome</keyword>
<evidence type="ECO:0008006" key="4">
    <source>
        <dbReference type="Google" id="ProtNLM"/>
    </source>
</evidence>
<dbReference type="EMBL" id="FMZO01000004">
    <property type="protein sequence ID" value="SDC79323.1"/>
    <property type="molecule type" value="Genomic_DNA"/>
</dbReference>
<feature type="transmembrane region" description="Helical" evidence="1">
    <location>
        <begin position="62"/>
        <end position="80"/>
    </location>
</feature>
<name>A0A1G6PGN4_NIADE</name>
<dbReference type="Proteomes" id="UP000198757">
    <property type="component" value="Unassembled WGS sequence"/>
</dbReference>